<accession>A0AAV1M6N6</accession>
<name>A0AAV1M6N6_9NEOP</name>
<sequence>MPDLDPEPSEASGVELLAEFNIEEKDPGITRKVENETNDQQFLNCVLPSISNDHNDDVSIAEKHSANTNHYHSEWDQMFNDIMTSKGSTQECSSNLKELYTQISQTIHL</sequence>
<evidence type="ECO:0000313" key="1">
    <source>
        <dbReference type="EMBL" id="CAK1602850.1"/>
    </source>
</evidence>
<dbReference type="EMBL" id="CAVLGL010000148">
    <property type="protein sequence ID" value="CAK1602850.1"/>
    <property type="molecule type" value="Genomic_DNA"/>
</dbReference>
<gene>
    <name evidence="1" type="ORF">PARMNEM_LOCUS21289</name>
</gene>
<keyword evidence="2" id="KW-1185">Reference proteome</keyword>
<proteinExistence type="predicted"/>
<organism evidence="1 2">
    <name type="scientific">Parnassius mnemosyne</name>
    <name type="common">clouded apollo</name>
    <dbReference type="NCBI Taxonomy" id="213953"/>
    <lineage>
        <taxon>Eukaryota</taxon>
        <taxon>Metazoa</taxon>
        <taxon>Ecdysozoa</taxon>
        <taxon>Arthropoda</taxon>
        <taxon>Hexapoda</taxon>
        <taxon>Insecta</taxon>
        <taxon>Pterygota</taxon>
        <taxon>Neoptera</taxon>
        <taxon>Endopterygota</taxon>
        <taxon>Lepidoptera</taxon>
        <taxon>Glossata</taxon>
        <taxon>Ditrysia</taxon>
        <taxon>Papilionoidea</taxon>
        <taxon>Papilionidae</taxon>
        <taxon>Parnassiinae</taxon>
        <taxon>Parnassini</taxon>
        <taxon>Parnassius</taxon>
        <taxon>Driopa</taxon>
    </lineage>
</organism>
<reference evidence="1 2" key="1">
    <citation type="submission" date="2023-11" db="EMBL/GenBank/DDBJ databases">
        <authorList>
            <person name="Hedman E."/>
            <person name="Englund M."/>
            <person name="Stromberg M."/>
            <person name="Nyberg Akerstrom W."/>
            <person name="Nylinder S."/>
            <person name="Jareborg N."/>
            <person name="Kallberg Y."/>
            <person name="Kronander E."/>
        </authorList>
    </citation>
    <scope>NUCLEOTIDE SEQUENCE [LARGE SCALE GENOMIC DNA]</scope>
</reference>
<evidence type="ECO:0000313" key="2">
    <source>
        <dbReference type="Proteomes" id="UP001314205"/>
    </source>
</evidence>
<evidence type="ECO:0008006" key="3">
    <source>
        <dbReference type="Google" id="ProtNLM"/>
    </source>
</evidence>
<comment type="caution">
    <text evidence="1">The sequence shown here is derived from an EMBL/GenBank/DDBJ whole genome shotgun (WGS) entry which is preliminary data.</text>
</comment>
<dbReference type="Proteomes" id="UP001314205">
    <property type="component" value="Unassembled WGS sequence"/>
</dbReference>
<dbReference type="AlphaFoldDB" id="A0AAV1M6N6"/>
<protein>
    <recommendedName>
        <fullName evidence="3">Interleukin-6</fullName>
    </recommendedName>
</protein>